<keyword evidence="9" id="KW-0547">Nucleotide-binding</keyword>
<dbReference type="Gene3D" id="1.10.287.130">
    <property type="match status" value="1"/>
</dbReference>
<dbReference type="RefSeq" id="WP_211456064.1">
    <property type="nucleotide sequence ID" value="NZ_JAANES010000001.1"/>
</dbReference>
<evidence type="ECO:0000313" key="19">
    <source>
        <dbReference type="Proteomes" id="UP001647436"/>
    </source>
</evidence>
<dbReference type="SMART" id="SM00388">
    <property type="entry name" value="HisKA"/>
    <property type="match status" value="1"/>
</dbReference>
<dbReference type="Pfam" id="PF00672">
    <property type="entry name" value="HAMP"/>
    <property type="match status" value="1"/>
</dbReference>
<gene>
    <name evidence="18" type="primary">sasA_4</name>
    <name evidence="18" type="ORF">DJFAAGMI_00838</name>
</gene>
<comment type="catalytic activity">
    <reaction evidence="1">
        <text>ATP + protein L-histidine = ADP + protein N-phospho-L-histidine.</text>
        <dbReference type="EC" id="2.7.13.3"/>
    </reaction>
</comment>
<keyword evidence="19" id="KW-1185">Reference proteome</keyword>
<evidence type="ECO:0000256" key="4">
    <source>
        <dbReference type="ARBA" id="ARBA00022475"/>
    </source>
</evidence>
<evidence type="ECO:0000256" key="11">
    <source>
        <dbReference type="ARBA" id="ARBA00022840"/>
    </source>
</evidence>
<dbReference type="PRINTS" id="PR00344">
    <property type="entry name" value="BCTRLSENSOR"/>
</dbReference>
<proteinExistence type="predicted"/>
<keyword evidence="13" id="KW-0902">Two-component regulatory system</keyword>
<keyword evidence="11" id="KW-0067">ATP-binding</keyword>
<dbReference type="SUPFAM" id="SSF47384">
    <property type="entry name" value="Homodimeric domain of signal transducing histidine kinase"/>
    <property type="match status" value="1"/>
</dbReference>
<dbReference type="Pfam" id="PF00512">
    <property type="entry name" value="HisKA"/>
    <property type="match status" value="1"/>
</dbReference>
<reference evidence="18 19" key="1">
    <citation type="submission" date="2020-03" db="EMBL/GenBank/DDBJ databases">
        <title>The role of nitrogen metabolism on polyethylene biodegradation.</title>
        <authorList>
            <person name="Peixoto J."/>
            <person name="Vizzotto C.S."/>
            <person name="Ramos A."/>
            <person name="Alves G."/>
            <person name="Steindorff A."/>
            <person name="Kruger R."/>
        </authorList>
    </citation>
    <scope>NUCLEOTIDE SEQUENCE [LARGE SCALE GENOMIC DNA]</scope>
    <source>
        <strain evidence="18 19">PE63</strain>
    </source>
</reference>
<evidence type="ECO:0000256" key="2">
    <source>
        <dbReference type="ARBA" id="ARBA00004429"/>
    </source>
</evidence>
<keyword evidence="10" id="KW-0418">Kinase</keyword>
<dbReference type="InterPro" id="IPR036890">
    <property type="entry name" value="HATPase_C_sf"/>
</dbReference>
<keyword evidence="6" id="KW-0597">Phosphoprotein</keyword>
<sequence>MRWLPRSISGQLLALWIVAILVAHLIAVLALSWWRSDNIAIHPLSARTIETRIQAAYKAASHDQPVNQLLEDISLPESEFRLFTAPRVKGEDSRWSRQELALEQAIRARLELAPETPLHVRLLNVLPGVSGQVDRRNWIEKAFRSRHALAMDVEVLLPGGQWLYSRHWPTPVPAHWSRVLSFSLLVGTIPAAIIALLFGRQIMRPLAELTEASRRVSRGERVVLPQPGGLSGVRDIVQAFNDMQDSLVRFVNGRTQMLAAMGHDLRTPLTSLRIRAEFIEDEALRNAMIATLDDMSAMVSETLRFARDEAHQEPTQEVAIDALIQQVIDAQSNSGKSVRPTLRLDTGLHYRCRPVNLKRALHNIIDNAARYGEVRVAAMLDDSRRVLRIAVDDDGPGIPPAQLEHVFEPFTRLDAARSTHSGGVGLGLAIARSSIRAHGGDVTLHNRVEGGLRALIEMPV</sequence>
<dbReference type="CDD" id="cd00082">
    <property type="entry name" value="HisKA"/>
    <property type="match status" value="1"/>
</dbReference>
<evidence type="ECO:0000256" key="6">
    <source>
        <dbReference type="ARBA" id="ARBA00022553"/>
    </source>
</evidence>
<dbReference type="PROSITE" id="PS50109">
    <property type="entry name" value="HIS_KIN"/>
    <property type="match status" value="1"/>
</dbReference>
<evidence type="ECO:0000256" key="5">
    <source>
        <dbReference type="ARBA" id="ARBA00022519"/>
    </source>
</evidence>
<keyword evidence="14 15" id="KW-0472">Membrane</keyword>
<evidence type="ECO:0000256" key="1">
    <source>
        <dbReference type="ARBA" id="ARBA00000085"/>
    </source>
</evidence>
<dbReference type="InterPro" id="IPR005467">
    <property type="entry name" value="His_kinase_dom"/>
</dbReference>
<dbReference type="InterPro" id="IPR050980">
    <property type="entry name" value="2C_sensor_his_kinase"/>
</dbReference>
<keyword evidence="5" id="KW-0997">Cell inner membrane</keyword>
<comment type="subcellular location">
    <subcellularLocation>
        <location evidence="2">Cell inner membrane</location>
        <topology evidence="2">Multi-pass membrane protein</topology>
    </subcellularLocation>
</comment>
<name>A0ABS5LP11_9BURK</name>
<dbReference type="InterPro" id="IPR004358">
    <property type="entry name" value="Sig_transdc_His_kin-like_C"/>
</dbReference>
<evidence type="ECO:0000256" key="3">
    <source>
        <dbReference type="ARBA" id="ARBA00012438"/>
    </source>
</evidence>
<dbReference type="EC" id="2.7.13.3" evidence="3"/>
<evidence type="ECO:0000313" key="18">
    <source>
        <dbReference type="EMBL" id="MBS3018107.1"/>
    </source>
</evidence>
<evidence type="ECO:0000256" key="9">
    <source>
        <dbReference type="ARBA" id="ARBA00022741"/>
    </source>
</evidence>
<dbReference type="InterPro" id="IPR003661">
    <property type="entry name" value="HisK_dim/P_dom"/>
</dbReference>
<evidence type="ECO:0000259" key="16">
    <source>
        <dbReference type="PROSITE" id="PS50109"/>
    </source>
</evidence>
<evidence type="ECO:0000256" key="8">
    <source>
        <dbReference type="ARBA" id="ARBA00022692"/>
    </source>
</evidence>
<protein>
    <recommendedName>
        <fullName evidence="3">histidine kinase</fullName>
        <ecNumber evidence="3">2.7.13.3</ecNumber>
    </recommendedName>
</protein>
<evidence type="ECO:0000256" key="15">
    <source>
        <dbReference type="SAM" id="Phobius"/>
    </source>
</evidence>
<feature type="domain" description="Histidine kinase" evidence="16">
    <location>
        <begin position="260"/>
        <end position="460"/>
    </location>
</feature>
<comment type="caution">
    <text evidence="18">The sequence shown here is derived from an EMBL/GenBank/DDBJ whole genome shotgun (WGS) entry which is preliminary data.</text>
</comment>
<dbReference type="GO" id="GO:0016740">
    <property type="term" value="F:transferase activity"/>
    <property type="evidence" value="ECO:0007669"/>
    <property type="project" value="UniProtKB-KW"/>
</dbReference>
<dbReference type="InterPro" id="IPR036097">
    <property type="entry name" value="HisK_dim/P_sf"/>
</dbReference>
<keyword evidence="8 15" id="KW-0812">Transmembrane</keyword>
<evidence type="ECO:0000256" key="10">
    <source>
        <dbReference type="ARBA" id="ARBA00022777"/>
    </source>
</evidence>
<evidence type="ECO:0000259" key="17">
    <source>
        <dbReference type="PROSITE" id="PS50885"/>
    </source>
</evidence>
<dbReference type="EMBL" id="JAANES010000001">
    <property type="protein sequence ID" value="MBS3018107.1"/>
    <property type="molecule type" value="Genomic_DNA"/>
</dbReference>
<evidence type="ECO:0000256" key="12">
    <source>
        <dbReference type="ARBA" id="ARBA00022989"/>
    </source>
</evidence>
<dbReference type="Proteomes" id="UP001647436">
    <property type="component" value="Unassembled WGS sequence"/>
</dbReference>
<keyword evidence="4" id="KW-1003">Cell membrane</keyword>
<dbReference type="SMART" id="SM00304">
    <property type="entry name" value="HAMP"/>
    <property type="match status" value="1"/>
</dbReference>
<dbReference type="SMART" id="SM00387">
    <property type="entry name" value="HATPase_c"/>
    <property type="match status" value="1"/>
</dbReference>
<dbReference type="Gene3D" id="3.30.565.10">
    <property type="entry name" value="Histidine kinase-like ATPase, C-terminal domain"/>
    <property type="match status" value="1"/>
</dbReference>
<keyword evidence="7 18" id="KW-0808">Transferase</keyword>
<dbReference type="PANTHER" id="PTHR44936">
    <property type="entry name" value="SENSOR PROTEIN CREC"/>
    <property type="match status" value="1"/>
</dbReference>
<evidence type="ECO:0000256" key="14">
    <source>
        <dbReference type="ARBA" id="ARBA00023136"/>
    </source>
</evidence>
<dbReference type="CDD" id="cd06225">
    <property type="entry name" value="HAMP"/>
    <property type="match status" value="1"/>
</dbReference>
<keyword evidence="12 15" id="KW-1133">Transmembrane helix</keyword>
<dbReference type="PROSITE" id="PS50885">
    <property type="entry name" value="HAMP"/>
    <property type="match status" value="1"/>
</dbReference>
<evidence type="ECO:0000256" key="13">
    <source>
        <dbReference type="ARBA" id="ARBA00023012"/>
    </source>
</evidence>
<dbReference type="InterPro" id="IPR003594">
    <property type="entry name" value="HATPase_dom"/>
</dbReference>
<feature type="transmembrane region" description="Helical" evidence="15">
    <location>
        <begin position="12"/>
        <end position="34"/>
    </location>
</feature>
<dbReference type="InterPro" id="IPR003660">
    <property type="entry name" value="HAMP_dom"/>
</dbReference>
<feature type="domain" description="HAMP" evidence="17">
    <location>
        <begin position="200"/>
        <end position="252"/>
    </location>
</feature>
<dbReference type="Pfam" id="PF02518">
    <property type="entry name" value="HATPase_c"/>
    <property type="match status" value="1"/>
</dbReference>
<dbReference type="SUPFAM" id="SSF55874">
    <property type="entry name" value="ATPase domain of HSP90 chaperone/DNA topoisomerase II/histidine kinase"/>
    <property type="match status" value="1"/>
</dbReference>
<organism evidence="18 19">
    <name type="scientific">Comamonas brasiliensis</name>
    <dbReference type="NCBI Taxonomy" id="1812482"/>
    <lineage>
        <taxon>Bacteria</taxon>
        <taxon>Pseudomonadati</taxon>
        <taxon>Pseudomonadota</taxon>
        <taxon>Betaproteobacteria</taxon>
        <taxon>Burkholderiales</taxon>
        <taxon>Comamonadaceae</taxon>
        <taxon>Comamonas</taxon>
    </lineage>
</organism>
<dbReference type="PANTHER" id="PTHR44936:SF5">
    <property type="entry name" value="SENSOR HISTIDINE KINASE ENVZ"/>
    <property type="match status" value="1"/>
</dbReference>
<accession>A0ABS5LP11</accession>
<evidence type="ECO:0000256" key="7">
    <source>
        <dbReference type="ARBA" id="ARBA00022679"/>
    </source>
</evidence>